<gene>
    <name evidence="2" type="ORF">CK203_026565</name>
</gene>
<keyword evidence="1" id="KW-0812">Transmembrane</keyword>
<protein>
    <submittedName>
        <fullName evidence="2">Uncharacterized protein</fullName>
    </submittedName>
</protein>
<organism evidence="2 3">
    <name type="scientific">Vitis vinifera</name>
    <name type="common">Grape</name>
    <dbReference type="NCBI Taxonomy" id="29760"/>
    <lineage>
        <taxon>Eukaryota</taxon>
        <taxon>Viridiplantae</taxon>
        <taxon>Streptophyta</taxon>
        <taxon>Embryophyta</taxon>
        <taxon>Tracheophyta</taxon>
        <taxon>Spermatophyta</taxon>
        <taxon>Magnoliopsida</taxon>
        <taxon>eudicotyledons</taxon>
        <taxon>Gunneridae</taxon>
        <taxon>Pentapetalae</taxon>
        <taxon>rosids</taxon>
        <taxon>Vitales</taxon>
        <taxon>Vitaceae</taxon>
        <taxon>Viteae</taxon>
        <taxon>Vitis</taxon>
    </lineage>
</organism>
<evidence type="ECO:0000256" key="1">
    <source>
        <dbReference type="SAM" id="Phobius"/>
    </source>
</evidence>
<keyword evidence="1" id="KW-1133">Transmembrane helix</keyword>
<comment type="caution">
    <text evidence="2">The sequence shown here is derived from an EMBL/GenBank/DDBJ whole genome shotgun (WGS) entry which is preliminary data.</text>
</comment>
<reference evidence="2 3" key="1">
    <citation type="journal article" date="2018" name="PLoS Genet.">
        <title>Population sequencing reveals clonal diversity and ancestral inbreeding in the grapevine cultivar Chardonnay.</title>
        <authorList>
            <person name="Roach M.J."/>
            <person name="Johnson D.L."/>
            <person name="Bohlmann J."/>
            <person name="van Vuuren H.J."/>
            <person name="Jones S.J."/>
            <person name="Pretorius I.S."/>
            <person name="Schmidt S.A."/>
            <person name="Borneman A.R."/>
        </authorList>
    </citation>
    <scope>NUCLEOTIDE SEQUENCE [LARGE SCALE GENOMIC DNA]</scope>
    <source>
        <strain evidence="3">cv. Chardonnay</strain>
        <tissue evidence="2">Leaf</tissue>
    </source>
</reference>
<evidence type="ECO:0000313" key="3">
    <source>
        <dbReference type="Proteomes" id="UP000288805"/>
    </source>
</evidence>
<sequence length="116" mass="13253">MDIYCFNLRFSVPYVINILKFQEGILAYLSWIKVSWLLLLLVFSFISIEVPLTSSLNPWHIRLCLSGEYFSIPMAISLIASLSHEHFWVYLPYDHAPTFLLSLASQSSGLPSCHGL</sequence>
<name>A0A438IU03_VITVI</name>
<keyword evidence="1" id="KW-0472">Membrane</keyword>
<dbReference type="Proteomes" id="UP000288805">
    <property type="component" value="Unassembled WGS sequence"/>
</dbReference>
<accession>A0A438IU03</accession>
<dbReference type="EMBL" id="QGNW01000083">
    <property type="protein sequence ID" value="RVX00116.1"/>
    <property type="molecule type" value="Genomic_DNA"/>
</dbReference>
<evidence type="ECO:0000313" key="2">
    <source>
        <dbReference type="EMBL" id="RVX00116.1"/>
    </source>
</evidence>
<dbReference type="AlphaFoldDB" id="A0A438IU03"/>
<feature type="transmembrane region" description="Helical" evidence="1">
    <location>
        <begin position="25"/>
        <end position="48"/>
    </location>
</feature>
<proteinExistence type="predicted"/>